<reference evidence="1 2" key="1">
    <citation type="submission" date="2018-08" db="EMBL/GenBank/DDBJ databases">
        <title>A genome reference for cultivated species of the human gut microbiota.</title>
        <authorList>
            <person name="Zou Y."/>
            <person name="Xue W."/>
            <person name="Luo G."/>
        </authorList>
    </citation>
    <scope>NUCLEOTIDE SEQUENCE [LARGE SCALE GENOMIC DNA]</scope>
    <source>
        <strain evidence="1 2">AF33-12</strain>
    </source>
</reference>
<accession>A0A415S9G7</accession>
<dbReference type="Proteomes" id="UP000285610">
    <property type="component" value="Unassembled WGS sequence"/>
</dbReference>
<name>A0A415S9G7_MEDGN</name>
<dbReference type="AlphaFoldDB" id="A0A415S9G7"/>
<comment type="caution">
    <text evidence="1">The sequence shown here is derived from an EMBL/GenBank/DDBJ whole genome shotgun (WGS) entry which is preliminary data.</text>
</comment>
<evidence type="ECO:0000313" key="2">
    <source>
        <dbReference type="Proteomes" id="UP000285610"/>
    </source>
</evidence>
<dbReference type="EMBL" id="QRQE01000019">
    <property type="protein sequence ID" value="RHM76121.1"/>
    <property type="molecule type" value="Genomic_DNA"/>
</dbReference>
<dbReference type="RefSeq" id="WP_118444625.1">
    <property type="nucleotide sequence ID" value="NZ_JBCPGC010000063.1"/>
</dbReference>
<proteinExistence type="predicted"/>
<organism evidence="1 2">
    <name type="scientific">Mediterraneibacter gnavus</name>
    <name type="common">Ruminococcus gnavus</name>
    <dbReference type="NCBI Taxonomy" id="33038"/>
    <lineage>
        <taxon>Bacteria</taxon>
        <taxon>Bacillati</taxon>
        <taxon>Bacillota</taxon>
        <taxon>Clostridia</taxon>
        <taxon>Lachnospirales</taxon>
        <taxon>Lachnospiraceae</taxon>
        <taxon>Mediterraneibacter</taxon>
    </lineage>
</organism>
<evidence type="ECO:0000313" key="1">
    <source>
        <dbReference type="EMBL" id="RHM76121.1"/>
    </source>
</evidence>
<sequence>MSETTNTTDFLDIYRKAALFISPNIFQEIKTNYTRFIKDRQPERYIYEHHLKGVIPEATPSPALDTIITYCIYVALSRENVEQAVKTYRERRRVSKRNWIKSIQDEIKGKMTPKNPQCLRRYAEATYNTLRYTNPDAPGIEEIMQSKFEEIEKWRSDTSVPLTNYFFLSDKSVKIIATAFIDDLTFDSLTIIQNMFDGSLEGFNTKYPVDLTAYPIFNYRSSYMEFEPELLQNEILLHNNYEFETDTEDGMGEIEVQYKPGHSLPDNANGKLTKKALKNMNLELRQKELDMKDREIMTQLFNLINGENINDEFVGCDLLDFTRRIFNIKVPRKKHYEDINQRLIKLSNYNYTITLKDKSGELIKTTTLSLISYIHVDFIEGTILFTPSEQLKRTYVQKKYINILSSSYKTIESAQTRSIMMILQQERLAGYKDNALSKIFALKYFRGHMKLLKMGNAMLVKELTTHLNILKAENIIVKDFEFINNDSSIRIDFMPLEEKEIVAYNFHSAQLLTSSVIDTDFVEIE</sequence>
<gene>
    <name evidence="1" type="ORF">DWZ50_09010</name>
</gene>
<protein>
    <submittedName>
        <fullName evidence="1">Uncharacterized protein</fullName>
    </submittedName>
</protein>